<organism evidence="14 15">
    <name type="scientific">Luteibacter pinisoli</name>
    <dbReference type="NCBI Taxonomy" id="2589080"/>
    <lineage>
        <taxon>Bacteria</taxon>
        <taxon>Pseudomonadati</taxon>
        <taxon>Pseudomonadota</taxon>
        <taxon>Gammaproteobacteria</taxon>
        <taxon>Lysobacterales</taxon>
        <taxon>Rhodanobacteraceae</taxon>
        <taxon>Luteibacter</taxon>
    </lineage>
</organism>
<evidence type="ECO:0000256" key="1">
    <source>
        <dbReference type="ARBA" id="ARBA00008798"/>
    </source>
</evidence>
<dbReference type="InterPro" id="IPR007046">
    <property type="entry name" value="RNA_pol_sigma_54_core-bd"/>
</dbReference>
<gene>
    <name evidence="14" type="ORF">FIV34_04610</name>
</gene>
<evidence type="ECO:0000256" key="11">
    <source>
        <dbReference type="SAM" id="MobiDB-lite"/>
    </source>
</evidence>
<evidence type="ECO:0000256" key="3">
    <source>
        <dbReference type="ARBA" id="ARBA00022478"/>
    </source>
</evidence>
<dbReference type="Proteomes" id="UP000316093">
    <property type="component" value="Chromosome"/>
</dbReference>
<dbReference type="NCBIfam" id="NF009118">
    <property type="entry name" value="PRK12469.1"/>
    <property type="match status" value="1"/>
</dbReference>
<dbReference type="PROSITE" id="PS00717">
    <property type="entry name" value="SIGMA54_1"/>
    <property type="match status" value="1"/>
</dbReference>
<keyword evidence="4 10" id="KW-0808">Transferase</keyword>
<feature type="compositionally biased region" description="Basic and acidic residues" evidence="11">
    <location>
        <begin position="70"/>
        <end position="84"/>
    </location>
</feature>
<dbReference type="AlphaFoldDB" id="A0A4Y5Z283"/>
<accession>A0A4Y5Z283</accession>
<dbReference type="Pfam" id="PF00309">
    <property type="entry name" value="Sigma54_AID"/>
    <property type="match status" value="1"/>
</dbReference>
<dbReference type="RefSeq" id="WP_139980138.1">
    <property type="nucleotide sequence ID" value="NZ_CP041046.1"/>
</dbReference>
<evidence type="ECO:0000313" key="14">
    <source>
        <dbReference type="EMBL" id="QDE38533.1"/>
    </source>
</evidence>
<dbReference type="EMBL" id="CP041046">
    <property type="protein sequence ID" value="QDE38533.1"/>
    <property type="molecule type" value="Genomic_DNA"/>
</dbReference>
<dbReference type="PIRSF" id="PIRSF000774">
    <property type="entry name" value="RpoN"/>
    <property type="match status" value="1"/>
</dbReference>
<dbReference type="OrthoDB" id="9814402at2"/>
<dbReference type="GO" id="GO:0016779">
    <property type="term" value="F:nucleotidyltransferase activity"/>
    <property type="evidence" value="ECO:0007669"/>
    <property type="project" value="UniProtKB-KW"/>
</dbReference>
<dbReference type="NCBIfam" id="NF004595">
    <property type="entry name" value="PRK05932.1-2"/>
    <property type="match status" value="1"/>
</dbReference>
<proteinExistence type="inferred from homology"/>
<evidence type="ECO:0000256" key="6">
    <source>
        <dbReference type="ARBA" id="ARBA00023015"/>
    </source>
</evidence>
<keyword evidence="7 10" id="KW-0731">Sigma factor</keyword>
<dbReference type="Gene3D" id="1.10.10.1330">
    <property type="entry name" value="RNA polymerase sigma-54 factor, core-binding domain"/>
    <property type="match status" value="1"/>
</dbReference>
<evidence type="ECO:0000256" key="4">
    <source>
        <dbReference type="ARBA" id="ARBA00022679"/>
    </source>
</evidence>
<comment type="function">
    <text evidence="10">Sigma factors are initiation factors that promote the attachment of RNA polymerase to specific initiation sites and are then released.</text>
</comment>
<evidence type="ECO:0000313" key="15">
    <source>
        <dbReference type="Proteomes" id="UP000316093"/>
    </source>
</evidence>
<dbReference type="GO" id="GO:0006352">
    <property type="term" value="P:DNA-templated transcription initiation"/>
    <property type="evidence" value="ECO:0007669"/>
    <property type="project" value="InterPro"/>
</dbReference>
<dbReference type="PANTHER" id="PTHR32248:SF4">
    <property type="entry name" value="RNA POLYMERASE SIGMA-54 FACTOR"/>
    <property type="match status" value="1"/>
</dbReference>
<keyword evidence="5 10" id="KW-0548">Nucleotidyltransferase</keyword>
<dbReference type="Pfam" id="PF04552">
    <property type="entry name" value="Sigma54_DBD"/>
    <property type="match status" value="1"/>
</dbReference>
<evidence type="ECO:0000256" key="5">
    <source>
        <dbReference type="ARBA" id="ARBA00022695"/>
    </source>
</evidence>
<dbReference type="PANTHER" id="PTHR32248">
    <property type="entry name" value="RNA POLYMERASE SIGMA-54 FACTOR"/>
    <property type="match status" value="1"/>
</dbReference>
<dbReference type="Pfam" id="PF04963">
    <property type="entry name" value="Sigma54_CBD"/>
    <property type="match status" value="1"/>
</dbReference>
<evidence type="ECO:0000259" key="13">
    <source>
        <dbReference type="Pfam" id="PF04963"/>
    </source>
</evidence>
<dbReference type="NCBIfam" id="TIGR02395">
    <property type="entry name" value="rpoN_sigma"/>
    <property type="match status" value="1"/>
</dbReference>
<dbReference type="PROSITE" id="PS00718">
    <property type="entry name" value="SIGMA54_2"/>
    <property type="match status" value="1"/>
</dbReference>
<dbReference type="InterPro" id="IPR038709">
    <property type="entry name" value="RpoN_core-bd_sf"/>
</dbReference>
<dbReference type="GO" id="GO:0016987">
    <property type="term" value="F:sigma factor activity"/>
    <property type="evidence" value="ECO:0007669"/>
    <property type="project" value="UniProtKB-KW"/>
</dbReference>
<reference evidence="14 15" key="1">
    <citation type="submission" date="2019-06" db="EMBL/GenBank/DDBJ databases">
        <title>A complete genome sequence for Luteibacter pinisoli MAH-14.</title>
        <authorList>
            <person name="Baltrus D.A."/>
        </authorList>
    </citation>
    <scope>NUCLEOTIDE SEQUENCE [LARGE SCALE GENOMIC DNA]</scope>
    <source>
        <strain evidence="14 15">MAH-14</strain>
    </source>
</reference>
<dbReference type="GO" id="GO:0003677">
    <property type="term" value="F:DNA binding"/>
    <property type="evidence" value="ECO:0007669"/>
    <property type="project" value="UniProtKB-KW"/>
</dbReference>
<dbReference type="PROSITE" id="PS50044">
    <property type="entry name" value="SIGMA54_3"/>
    <property type="match status" value="1"/>
</dbReference>
<evidence type="ECO:0000256" key="8">
    <source>
        <dbReference type="ARBA" id="ARBA00023125"/>
    </source>
</evidence>
<feature type="domain" description="RNA polymerase sigma factor 54 DNA-binding" evidence="12">
    <location>
        <begin position="335"/>
        <end position="491"/>
    </location>
</feature>
<dbReference type="PRINTS" id="PR00045">
    <property type="entry name" value="SIGMA54FCT"/>
</dbReference>
<dbReference type="KEGG" id="lpy:FIV34_04610"/>
<sequence>MKPGLQFRLHQQLTLTPQLQQAIRLLQLSQLELEAELRQIAESNPLLEFAEDAESEAEATEETATFDETMDFRTRDEVPAKAAREDEESTASPSEELAPDWDDDRFHGEAGDYAGAPSRNGGGDEDGFEPQNAAPESLQQHLEWQLNLSQFTPRDHAIATAIIHALDEDGYLRDGIEAVLPALHDLHAGLEEIEAVRQRVQRFDPTGIASLDLRDCLLCQLGQFAETTPHRDLAIRIVSEEIELLARNDTAKIARRLKAGEADVATAAALIRSLDPRPGAALDATPVEYVAPDVYARRENGRWRVSLNADAQPRLGLNQHYCNLIARARGDDATWMKGQLQEARWLLKSLQSRAETLTKVAEVIVRRQSAFLDYGPEAMHPLVLREVAEEVGMHESTISRVTTRKYMHTPRGTFELKHFFSSGVATEDGGSASATAIQAMLRKLITAEDPRRPLSDQALAEELHRRGIQVARRTVAKYREAMRIPSSSERVRAN</sequence>
<dbReference type="GO" id="GO:0000428">
    <property type="term" value="C:DNA-directed RNA polymerase complex"/>
    <property type="evidence" value="ECO:0007669"/>
    <property type="project" value="UniProtKB-KW"/>
</dbReference>
<keyword evidence="3 10" id="KW-0240">DNA-directed RNA polymerase</keyword>
<dbReference type="Gene3D" id="1.10.10.60">
    <property type="entry name" value="Homeodomain-like"/>
    <property type="match status" value="1"/>
</dbReference>
<evidence type="ECO:0000256" key="10">
    <source>
        <dbReference type="PIRNR" id="PIRNR000774"/>
    </source>
</evidence>
<keyword evidence="6 10" id="KW-0805">Transcription regulation</keyword>
<dbReference type="InterPro" id="IPR007634">
    <property type="entry name" value="RNA_pol_sigma_54_DNA-bd"/>
</dbReference>
<feature type="domain" description="RNA polymerase sigma factor 54 core-binding" evidence="13">
    <location>
        <begin position="128"/>
        <end position="321"/>
    </location>
</feature>
<dbReference type="GO" id="GO:0001216">
    <property type="term" value="F:DNA-binding transcription activator activity"/>
    <property type="evidence" value="ECO:0007669"/>
    <property type="project" value="InterPro"/>
</dbReference>
<feature type="region of interest" description="Disordered" evidence="11">
    <location>
        <begin position="61"/>
        <end position="138"/>
    </location>
</feature>
<keyword evidence="15" id="KW-1185">Reference proteome</keyword>
<evidence type="ECO:0000256" key="9">
    <source>
        <dbReference type="ARBA" id="ARBA00023163"/>
    </source>
</evidence>
<comment type="similarity">
    <text evidence="1 10">Belongs to the sigma-54 factor family.</text>
</comment>
<protein>
    <recommendedName>
        <fullName evidence="2 10">RNA polymerase sigma-54 factor</fullName>
    </recommendedName>
</protein>
<keyword evidence="9 10" id="KW-0804">Transcription</keyword>
<evidence type="ECO:0000259" key="12">
    <source>
        <dbReference type="Pfam" id="PF04552"/>
    </source>
</evidence>
<evidence type="ECO:0000256" key="7">
    <source>
        <dbReference type="ARBA" id="ARBA00023082"/>
    </source>
</evidence>
<evidence type="ECO:0000256" key="2">
    <source>
        <dbReference type="ARBA" id="ARBA00019942"/>
    </source>
</evidence>
<name>A0A4Y5Z283_9GAMM</name>
<dbReference type="InterPro" id="IPR000394">
    <property type="entry name" value="RNA_pol_sigma_54"/>
</dbReference>
<keyword evidence="8 10" id="KW-0238">DNA-binding</keyword>